<dbReference type="GO" id="GO:0046872">
    <property type="term" value="F:metal ion binding"/>
    <property type="evidence" value="ECO:0007669"/>
    <property type="project" value="UniProtKB-KW"/>
</dbReference>
<dbReference type="CDD" id="cd01701">
    <property type="entry name" value="PolY_Rev1"/>
    <property type="match status" value="1"/>
</dbReference>
<evidence type="ECO:0000256" key="7">
    <source>
        <dbReference type="ARBA" id="ARBA00022723"/>
    </source>
</evidence>
<feature type="region of interest" description="Disordered" evidence="13">
    <location>
        <begin position="1144"/>
        <end position="1196"/>
    </location>
</feature>
<dbReference type="SMART" id="SM00292">
    <property type="entry name" value="BRCT"/>
    <property type="match status" value="1"/>
</dbReference>
<feature type="region of interest" description="Disordered" evidence="13">
    <location>
        <begin position="84"/>
        <end position="114"/>
    </location>
</feature>
<dbReference type="GO" id="GO:0042276">
    <property type="term" value="P:error-prone translesion synthesis"/>
    <property type="evidence" value="ECO:0007669"/>
    <property type="project" value="TreeGrafter"/>
</dbReference>
<evidence type="ECO:0000256" key="13">
    <source>
        <dbReference type="SAM" id="MobiDB-lite"/>
    </source>
</evidence>
<feature type="compositionally biased region" description="Pro residues" evidence="13">
    <location>
        <begin position="313"/>
        <end position="323"/>
    </location>
</feature>
<keyword evidence="5" id="KW-0808">Transferase</keyword>
<feature type="compositionally biased region" description="Polar residues" evidence="13">
    <location>
        <begin position="949"/>
        <end position="966"/>
    </location>
</feature>
<organism evidence="16 17">
    <name type="scientific">Kwoniella heveanensis BCC8398</name>
    <dbReference type="NCBI Taxonomy" id="1296120"/>
    <lineage>
        <taxon>Eukaryota</taxon>
        <taxon>Fungi</taxon>
        <taxon>Dikarya</taxon>
        <taxon>Basidiomycota</taxon>
        <taxon>Agaricomycotina</taxon>
        <taxon>Tremellomycetes</taxon>
        <taxon>Tremellales</taxon>
        <taxon>Cryptococcaceae</taxon>
        <taxon>Kwoniella</taxon>
    </lineage>
</organism>
<dbReference type="Gene3D" id="1.10.150.20">
    <property type="entry name" value="5' to 3' exonuclease, C-terminal subdomain"/>
    <property type="match status" value="1"/>
</dbReference>
<dbReference type="InterPro" id="IPR043502">
    <property type="entry name" value="DNA/RNA_pol_sf"/>
</dbReference>
<dbReference type="SUPFAM" id="SSF56672">
    <property type="entry name" value="DNA/RNA polymerases"/>
    <property type="match status" value="1"/>
</dbReference>
<feature type="compositionally biased region" description="Polar residues" evidence="13">
    <location>
        <begin position="272"/>
        <end position="284"/>
    </location>
</feature>
<sequence>MSQQDGTPPPASANTSSFPLSSPSFWNEAATVAIQAPPSPPPKSLQPPSPQPLKRLREDERPSSPISDDNLFNDIDLDFAINNDGNIDIKRPRYESPSDSHPNKTTLSYLPKRSEVIDQDDPHSYLANPEYAPNRFGDIGDYMRKKEIKVQTQNRDIALASAQSGIPQIFAGLSFYINGNTHPPMEELRKMILQRGGEVRPVLRNKGMVKFIIAPMLTQSKFKQFERYKVVREGWITESCEQGKLLDWSRWKLQVQGGWEEGSRRGMEGFFRSTQQPDTTQNAMPVSAQPRAPSPTLKISTNEAEEDQVKPAPSLPSDPPPAAPSIRIAASQSLLKPHAALSIPISPRKQQKKPHWVDAGYVESTSPSTVTRVPPKVQKPEGAWEFYYSKESNENAAKAMQNQEWRLKNTAERGNEGGFIDGYYQNSRLHHLSTWKAELKVLVADAQRRSEELSLTSPSNATISHLSFANSSLPITRINNAAGGVSGHVEKVIFHVDFDCFFVSCGLATRPHLRGKPIVVCHSQAGKGASSTSEIASCSYEARAKGVKNGMSLGRARALVGDELQTIPYEFETYKKFSLAFYTILMGYADELQAVSVDEALIDVTSAGLADLRSKRRRRDPAIEIAEKIRHDVRKVTDGCEVSIGISHNILLAKLATRSAKPAGVAHLLPSDIDSFLAPLDVEDFPSIGYSIKSKIEEKFGSTKVEALMGVSKLAFQRVLGPKTGEMLWGYLRGMDERKLEPDKARKSVSAEMNYGIRFQNQDQAEMCIADLAAEVSKRMKSVGVRGRQITLKLMKRHPDAPIEPPKFLGHGWCETFNRSSPLSGPRGNPTDDASILSRESVKLLRAMKLDPVELRGVGIQITKLDSPSEDKNADREAGQDILRFQPKSKVEGGKIEREVTPLDQMLPCSASELYGSGGQKASTHQQAESETITSVKSTTGLPDLHASRSLSPITGPSRLPDTTAQPLAGSDGIDPSFLAALPPELADEVKRDYAQTRRSASRAGSEVPPPETVAGGNRASTISPSKPRRMHEAAHITRQLRPKMKTQMKAAQLADRPLFSAFNRAHTPQNETSIAQDYVNDGDGGTIATIEGIGVVDLTGSDEVEEMLIGGYRLSELKELGIDQEVFQALPDDMRKEIIEEERRKQSRRRLLHKPGNYGNYGTRGQSRERTGVSMSVSPGGKTSRAGSVPAQNVINSDAKQALPQLKISRPTKPALFKSTELQDVLQVIERWIESRNGSGPASRDCDKVKSYLIKNANDVGGLGGLDRAVEVIRWMRVLLREKWPSEEHANDHRLTTGDLLEQKLADNGKGTRISVGAVADEREAQAPTLKMRQKQREAGMDWWIVWREFRDEVSLLAQRKFGAVLKI</sequence>
<comment type="similarity">
    <text evidence="2">Belongs to the DNA polymerase type-Y family.</text>
</comment>
<name>A0A1B9H0V6_9TREE</name>
<keyword evidence="11" id="KW-0234">DNA repair</keyword>
<dbReference type="Pfam" id="PF14377">
    <property type="entry name" value="UBM"/>
    <property type="match status" value="2"/>
</dbReference>
<dbReference type="InterPro" id="IPR036420">
    <property type="entry name" value="BRCT_dom_sf"/>
</dbReference>
<evidence type="ECO:0000256" key="3">
    <source>
        <dbReference type="ARBA" id="ARBA00020399"/>
    </source>
</evidence>
<feature type="domain" description="BRCT" evidence="14">
    <location>
        <begin position="165"/>
        <end position="253"/>
    </location>
</feature>
<dbReference type="InterPro" id="IPR031991">
    <property type="entry name" value="Rev1_C"/>
</dbReference>
<evidence type="ECO:0000256" key="1">
    <source>
        <dbReference type="ARBA" id="ARBA00004123"/>
    </source>
</evidence>
<evidence type="ECO:0000256" key="11">
    <source>
        <dbReference type="ARBA" id="ARBA00023204"/>
    </source>
</evidence>
<dbReference type="InterPro" id="IPR036775">
    <property type="entry name" value="DNA_pol_Y-fam_lit_finger_sf"/>
</dbReference>
<feature type="compositionally biased region" description="Basic and acidic residues" evidence="13">
    <location>
        <begin position="889"/>
        <end position="901"/>
    </location>
</feature>
<dbReference type="InterPro" id="IPR043128">
    <property type="entry name" value="Rev_trsase/Diguanyl_cyclase"/>
</dbReference>
<evidence type="ECO:0000256" key="5">
    <source>
        <dbReference type="ARBA" id="ARBA00022679"/>
    </source>
</evidence>
<keyword evidence="6" id="KW-0548">Nucleotidyltransferase</keyword>
<accession>A0A1B9H0V6</accession>
<dbReference type="GO" id="GO:0006281">
    <property type="term" value="P:DNA repair"/>
    <property type="evidence" value="ECO:0007669"/>
    <property type="project" value="UniProtKB-KW"/>
</dbReference>
<dbReference type="SUPFAM" id="SSF52113">
    <property type="entry name" value="BRCT domain"/>
    <property type="match status" value="1"/>
</dbReference>
<feature type="compositionally biased region" description="Basic and acidic residues" evidence="13">
    <location>
        <begin position="867"/>
        <end position="879"/>
    </location>
</feature>
<evidence type="ECO:0000259" key="15">
    <source>
        <dbReference type="PROSITE" id="PS50173"/>
    </source>
</evidence>
<dbReference type="FunFam" id="3.30.1490.100:FF:000001">
    <property type="entry name" value="DNA repair protein REV1"/>
    <property type="match status" value="1"/>
</dbReference>
<keyword evidence="10" id="KW-0238">DNA-binding</keyword>
<evidence type="ECO:0000256" key="9">
    <source>
        <dbReference type="ARBA" id="ARBA00022842"/>
    </source>
</evidence>
<dbReference type="Pfam" id="PF11799">
    <property type="entry name" value="IMS_C"/>
    <property type="match status" value="1"/>
</dbReference>
<dbReference type="EMBL" id="KI669494">
    <property type="protein sequence ID" value="OCF36874.1"/>
    <property type="molecule type" value="Genomic_DNA"/>
</dbReference>
<dbReference type="SUPFAM" id="SSF100879">
    <property type="entry name" value="Lesion bypass DNA polymerase (Y-family), little finger domain"/>
    <property type="match status" value="1"/>
</dbReference>
<dbReference type="GO" id="GO:0005634">
    <property type="term" value="C:nucleus"/>
    <property type="evidence" value="ECO:0007669"/>
    <property type="project" value="UniProtKB-SubCell"/>
</dbReference>
<dbReference type="OrthoDB" id="427711at2759"/>
<feature type="compositionally biased region" description="Polar residues" evidence="13">
    <location>
        <begin position="1"/>
        <end position="25"/>
    </location>
</feature>
<keyword evidence="17" id="KW-1185">Reference proteome</keyword>
<dbReference type="PANTHER" id="PTHR45990">
    <property type="entry name" value="DNA REPAIR PROTEIN REV1"/>
    <property type="match status" value="1"/>
</dbReference>
<dbReference type="GO" id="GO:0003684">
    <property type="term" value="F:damaged DNA binding"/>
    <property type="evidence" value="ECO:0007669"/>
    <property type="project" value="InterPro"/>
</dbReference>
<evidence type="ECO:0000256" key="8">
    <source>
        <dbReference type="ARBA" id="ARBA00022763"/>
    </source>
</evidence>
<dbReference type="InterPro" id="IPR038401">
    <property type="entry name" value="Rev1_C_sf"/>
</dbReference>
<evidence type="ECO:0000313" key="17">
    <source>
        <dbReference type="Proteomes" id="UP000092666"/>
    </source>
</evidence>
<comment type="subcellular location">
    <subcellularLocation>
        <location evidence="1">Nucleus</location>
    </subcellularLocation>
</comment>
<dbReference type="Pfam" id="PF16727">
    <property type="entry name" value="REV1_C"/>
    <property type="match status" value="1"/>
</dbReference>
<evidence type="ECO:0000256" key="12">
    <source>
        <dbReference type="ARBA" id="ARBA00023242"/>
    </source>
</evidence>
<evidence type="ECO:0000256" key="4">
    <source>
        <dbReference type="ARBA" id="ARBA00022634"/>
    </source>
</evidence>
<keyword evidence="12" id="KW-0539">Nucleus</keyword>
<feature type="region of interest" description="Disordered" evidence="13">
    <location>
        <begin position="264"/>
        <end position="325"/>
    </location>
</feature>
<dbReference type="GO" id="GO:0017125">
    <property type="term" value="F:deoxycytidyl transferase activity"/>
    <property type="evidence" value="ECO:0007669"/>
    <property type="project" value="TreeGrafter"/>
</dbReference>
<dbReference type="Gene3D" id="3.30.70.270">
    <property type="match status" value="1"/>
</dbReference>
<dbReference type="GO" id="GO:0070987">
    <property type="term" value="P:error-free translesion synthesis"/>
    <property type="evidence" value="ECO:0007669"/>
    <property type="project" value="TreeGrafter"/>
</dbReference>
<dbReference type="PROSITE" id="PS50173">
    <property type="entry name" value="UMUC"/>
    <property type="match status" value="1"/>
</dbReference>
<dbReference type="InterPro" id="IPR017961">
    <property type="entry name" value="DNA_pol_Y-fam_little_finger"/>
</dbReference>
<dbReference type="PANTHER" id="PTHR45990:SF1">
    <property type="entry name" value="DNA REPAIR PROTEIN REV1"/>
    <property type="match status" value="1"/>
</dbReference>
<feature type="region of interest" description="Disordered" evidence="13">
    <location>
        <begin position="866"/>
        <end position="979"/>
    </location>
</feature>
<feature type="compositionally biased region" description="Basic and acidic residues" evidence="13">
    <location>
        <begin position="87"/>
        <end position="102"/>
    </location>
</feature>
<dbReference type="InterPro" id="IPR025527">
    <property type="entry name" value="HUWE1/Rev1_UBM"/>
</dbReference>
<evidence type="ECO:0000256" key="6">
    <source>
        <dbReference type="ARBA" id="ARBA00022695"/>
    </source>
</evidence>
<dbReference type="STRING" id="1296120.A0A1B9H0V6"/>
<dbReference type="PROSITE" id="PS50172">
    <property type="entry name" value="BRCT"/>
    <property type="match status" value="1"/>
</dbReference>
<reference evidence="16 17" key="1">
    <citation type="submission" date="2013-07" db="EMBL/GenBank/DDBJ databases">
        <title>The Genome Sequence of Cryptococcus heveanensis BCC8398.</title>
        <authorList>
            <consortium name="The Broad Institute Genome Sequencing Platform"/>
            <person name="Cuomo C."/>
            <person name="Litvintseva A."/>
            <person name="Chen Y."/>
            <person name="Heitman J."/>
            <person name="Sun S."/>
            <person name="Springer D."/>
            <person name="Dromer F."/>
            <person name="Young S.K."/>
            <person name="Zeng Q."/>
            <person name="Gargeya S."/>
            <person name="Fitzgerald M."/>
            <person name="Abouelleil A."/>
            <person name="Alvarado L."/>
            <person name="Berlin A.M."/>
            <person name="Chapman S.B."/>
            <person name="Dewar J."/>
            <person name="Goldberg J."/>
            <person name="Griggs A."/>
            <person name="Gujja S."/>
            <person name="Hansen M."/>
            <person name="Howarth C."/>
            <person name="Imamovic A."/>
            <person name="Larimer J."/>
            <person name="McCowan C."/>
            <person name="Murphy C."/>
            <person name="Pearson M."/>
            <person name="Priest M."/>
            <person name="Roberts A."/>
            <person name="Saif S."/>
            <person name="Shea T."/>
            <person name="Sykes S."/>
            <person name="Wortman J."/>
            <person name="Nusbaum C."/>
            <person name="Birren B."/>
        </authorList>
    </citation>
    <scope>NUCLEOTIDE SEQUENCE [LARGE SCALE GENOMIC DNA]</scope>
    <source>
        <strain evidence="16 17">BCC8398</strain>
    </source>
</reference>
<dbReference type="Pfam" id="PF16589">
    <property type="entry name" value="BRCT_2"/>
    <property type="match status" value="1"/>
</dbReference>
<reference evidence="17" key="2">
    <citation type="submission" date="2013-12" db="EMBL/GenBank/DDBJ databases">
        <title>Evolution of pathogenesis and genome organization in the Tremellales.</title>
        <authorList>
            <person name="Cuomo C."/>
            <person name="Litvintseva A."/>
            <person name="Heitman J."/>
            <person name="Chen Y."/>
            <person name="Sun S."/>
            <person name="Springer D."/>
            <person name="Dromer F."/>
            <person name="Young S."/>
            <person name="Zeng Q."/>
            <person name="Chapman S."/>
            <person name="Gujja S."/>
            <person name="Saif S."/>
            <person name="Birren B."/>
        </authorList>
    </citation>
    <scope>NUCLEOTIDE SEQUENCE [LARGE SCALE GENOMIC DNA]</scope>
    <source>
        <strain evidence="17">BCC8398</strain>
    </source>
</reference>
<dbReference type="Gene3D" id="3.40.1170.60">
    <property type="match status" value="1"/>
</dbReference>
<evidence type="ECO:0000256" key="10">
    <source>
        <dbReference type="ARBA" id="ARBA00023125"/>
    </source>
</evidence>
<keyword evidence="8" id="KW-0227">DNA damage</keyword>
<dbReference type="InterPro" id="IPR053848">
    <property type="entry name" value="IMS_HHH_1"/>
</dbReference>
<dbReference type="GO" id="GO:0003887">
    <property type="term" value="F:DNA-directed DNA polymerase activity"/>
    <property type="evidence" value="ECO:0007669"/>
    <property type="project" value="InterPro"/>
</dbReference>
<evidence type="ECO:0000256" key="2">
    <source>
        <dbReference type="ARBA" id="ARBA00010945"/>
    </source>
</evidence>
<keyword evidence="4" id="KW-0237">DNA synthesis</keyword>
<keyword evidence="7" id="KW-0479">Metal-binding</keyword>
<feature type="region of interest" description="Disordered" evidence="13">
    <location>
        <begin position="1"/>
        <end position="72"/>
    </location>
</feature>
<keyword evidence="9" id="KW-0460">Magnesium</keyword>
<dbReference type="InterPro" id="IPR001126">
    <property type="entry name" value="UmuC"/>
</dbReference>
<feature type="compositionally biased region" description="Pro residues" evidence="13">
    <location>
        <begin position="37"/>
        <end position="51"/>
    </location>
</feature>
<dbReference type="Pfam" id="PF21999">
    <property type="entry name" value="IMS_HHH_1"/>
    <property type="match status" value="1"/>
</dbReference>
<gene>
    <name evidence="16" type="ORF">I316_01471</name>
</gene>
<feature type="compositionally biased region" description="Polar residues" evidence="13">
    <location>
        <begin position="920"/>
        <end position="941"/>
    </location>
</feature>
<dbReference type="InterPro" id="IPR001357">
    <property type="entry name" value="BRCT_dom"/>
</dbReference>
<dbReference type="Gene3D" id="3.30.1490.100">
    <property type="entry name" value="DNA polymerase, Y-family, little finger domain"/>
    <property type="match status" value="1"/>
</dbReference>
<dbReference type="Pfam" id="PF00817">
    <property type="entry name" value="IMS"/>
    <property type="match status" value="1"/>
</dbReference>
<protein>
    <recommendedName>
        <fullName evidence="3">DNA repair protein REV1</fullName>
    </recommendedName>
</protein>
<evidence type="ECO:0000313" key="16">
    <source>
        <dbReference type="EMBL" id="OCF36874.1"/>
    </source>
</evidence>
<dbReference type="Gene3D" id="1.20.58.1280">
    <property type="entry name" value="DNA repair protein Rev1, C-terminal domain"/>
    <property type="match status" value="1"/>
</dbReference>
<evidence type="ECO:0000259" key="14">
    <source>
        <dbReference type="PROSITE" id="PS50172"/>
    </source>
</evidence>
<feature type="domain" description="UmuC" evidence="15">
    <location>
        <begin position="493"/>
        <end position="689"/>
    </location>
</feature>
<dbReference type="Gene3D" id="6.10.250.1630">
    <property type="match status" value="1"/>
</dbReference>
<dbReference type="Gene3D" id="3.40.50.10190">
    <property type="entry name" value="BRCT domain"/>
    <property type="match status" value="1"/>
</dbReference>
<proteinExistence type="inferred from homology"/>
<dbReference type="Gene3D" id="6.10.250.1490">
    <property type="match status" value="1"/>
</dbReference>
<feature type="region of interest" description="Disordered" evidence="13">
    <location>
        <begin position="993"/>
        <end position="1032"/>
    </location>
</feature>
<dbReference type="Proteomes" id="UP000092666">
    <property type="component" value="Unassembled WGS sequence"/>
</dbReference>